<comment type="caution">
    <text evidence="1">The sequence shown here is derived from an EMBL/GenBank/DDBJ whole genome shotgun (WGS) entry which is preliminary data.</text>
</comment>
<evidence type="ECO:0000313" key="1">
    <source>
        <dbReference type="EMBL" id="KAI4377128.1"/>
    </source>
</evidence>
<accession>A0ACB9RDX3</accession>
<evidence type="ECO:0000313" key="2">
    <source>
        <dbReference type="Proteomes" id="UP001057402"/>
    </source>
</evidence>
<dbReference type="EMBL" id="CM042883">
    <property type="protein sequence ID" value="KAI4377128.1"/>
    <property type="molecule type" value="Genomic_DNA"/>
</dbReference>
<keyword evidence="2" id="KW-1185">Reference proteome</keyword>
<dbReference type="Proteomes" id="UP001057402">
    <property type="component" value="Chromosome 4"/>
</dbReference>
<gene>
    <name evidence="1" type="ORF">MLD38_014811</name>
</gene>
<proteinExistence type="predicted"/>
<reference evidence="2" key="1">
    <citation type="journal article" date="2023" name="Front. Plant Sci.">
        <title>Chromosomal-level genome assembly of Melastoma candidum provides insights into trichome evolution.</title>
        <authorList>
            <person name="Zhong Y."/>
            <person name="Wu W."/>
            <person name="Sun C."/>
            <person name="Zou P."/>
            <person name="Liu Y."/>
            <person name="Dai S."/>
            <person name="Zhou R."/>
        </authorList>
    </citation>
    <scope>NUCLEOTIDE SEQUENCE [LARGE SCALE GENOMIC DNA]</scope>
</reference>
<name>A0ACB9RDX3_9MYRT</name>
<organism evidence="1 2">
    <name type="scientific">Melastoma candidum</name>
    <dbReference type="NCBI Taxonomy" id="119954"/>
    <lineage>
        <taxon>Eukaryota</taxon>
        <taxon>Viridiplantae</taxon>
        <taxon>Streptophyta</taxon>
        <taxon>Embryophyta</taxon>
        <taxon>Tracheophyta</taxon>
        <taxon>Spermatophyta</taxon>
        <taxon>Magnoliopsida</taxon>
        <taxon>eudicotyledons</taxon>
        <taxon>Gunneridae</taxon>
        <taxon>Pentapetalae</taxon>
        <taxon>rosids</taxon>
        <taxon>malvids</taxon>
        <taxon>Myrtales</taxon>
        <taxon>Melastomataceae</taxon>
        <taxon>Melastomatoideae</taxon>
        <taxon>Melastomateae</taxon>
        <taxon>Melastoma</taxon>
    </lineage>
</organism>
<sequence length="139" mass="15143">MLFVNTNEWTTSGIHSGELSKTSEGEKACYKQDWGAGLGSRIMAPTTYIFFASALPVIAFREQLSRETGYIFLLDIARGACLVRGIGVLQVDCSLHAVPVRIPPNMLWDNMDTCGGFIVPIAVLLANKPEGARPTRGRV</sequence>
<protein>
    <submittedName>
        <fullName evidence="1">Uncharacterized protein</fullName>
    </submittedName>
</protein>